<evidence type="ECO:0000256" key="4">
    <source>
        <dbReference type="PROSITE-ProRule" id="PRU00510"/>
    </source>
</evidence>
<dbReference type="KEGG" id="aym:YM304_31970"/>
<dbReference type="SUPFAM" id="SSF57716">
    <property type="entry name" value="Glucocorticoid receptor-like (DNA-binding domain)"/>
    <property type="match status" value="1"/>
</dbReference>
<protein>
    <recommendedName>
        <fullName evidence="6">Zinc finger DksA/TraR C4-type domain-containing protein</fullName>
    </recommendedName>
</protein>
<dbReference type="PANTHER" id="PTHR33823">
    <property type="entry name" value="RNA POLYMERASE-BINDING TRANSCRIPTION FACTOR DKSA-RELATED"/>
    <property type="match status" value="1"/>
</dbReference>
<proteinExistence type="predicted"/>
<sequence length="117" mass="12588">MSDSTTTANAADATAVASSVADRAAQTLREHAARSERQLHELESDLVGLLSDHGTIQEDRDGARRLIESIRADLNRTQRALARVEAGTYGLCTTCREPIAEARLAAIPESEHCNNCA</sequence>
<evidence type="ECO:0000313" key="7">
    <source>
        <dbReference type="EMBL" id="BAN03511.1"/>
    </source>
</evidence>
<dbReference type="Proteomes" id="UP000011863">
    <property type="component" value="Chromosome"/>
</dbReference>
<name>A0A6C7EAL6_ILUCY</name>
<feature type="zinc finger region" description="dksA C4-type" evidence="4">
    <location>
        <begin position="92"/>
        <end position="116"/>
    </location>
</feature>
<evidence type="ECO:0000256" key="1">
    <source>
        <dbReference type="ARBA" id="ARBA00022723"/>
    </source>
</evidence>
<dbReference type="OrthoDB" id="1121111at2"/>
<evidence type="ECO:0000256" key="2">
    <source>
        <dbReference type="ARBA" id="ARBA00022771"/>
    </source>
</evidence>
<organism evidence="7 8">
    <name type="scientific">Ilumatobacter coccineus (strain NBRC 103263 / KCTC 29153 / YM16-304)</name>
    <dbReference type="NCBI Taxonomy" id="1313172"/>
    <lineage>
        <taxon>Bacteria</taxon>
        <taxon>Bacillati</taxon>
        <taxon>Actinomycetota</taxon>
        <taxon>Acidimicrobiia</taxon>
        <taxon>Acidimicrobiales</taxon>
        <taxon>Ilumatobacteraceae</taxon>
        <taxon>Ilumatobacter</taxon>
    </lineage>
</organism>
<feature type="domain" description="Zinc finger DksA/TraR C4-type" evidence="6">
    <location>
        <begin position="87"/>
        <end position="117"/>
    </location>
</feature>
<dbReference type="EMBL" id="AP012057">
    <property type="protein sequence ID" value="BAN03511.1"/>
    <property type="molecule type" value="Genomic_DNA"/>
</dbReference>
<keyword evidence="8" id="KW-1185">Reference proteome</keyword>
<evidence type="ECO:0000259" key="6">
    <source>
        <dbReference type="Pfam" id="PF01258"/>
    </source>
</evidence>
<gene>
    <name evidence="7" type="ORF">YM304_31970</name>
</gene>
<evidence type="ECO:0000256" key="5">
    <source>
        <dbReference type="SAM" id="Coils"/>
    </source>
</evidence>
<feature type="coiled-coil region" evidence="5">
    <location>
        <begin position="25"/>
        <end position="87"/>
    </location>
</feature>
<dbReference type="GO" id="GO:0008270">
    <property type="term" value="F:zinc ion binding"/>
    <property type="evidence" value="ECO:0007669"/>
    <property type="project" value="UniProtKB-KW"/>
</dbReference>
<evidence type="ECO:0000256" key="3">
    <source>
        <dbReference type="ARBA" id="ARBA00022833"/>
    </source>
</evidence>
<dbReference type="AlphaFoldDB" id="A0A6C7EAL6"/>
<dbReference type="RefSeq" id="WP_015442758.1">
    <property type="nucleotide sequence ID" value="NC_020520.1"/>
</dbReference>
<dbReference type="PROSITE" id="PS51128">
    <property type="entry name" value="ZF_DKSA_2"/>
    <property type="match status" value="1"/>
</dbReference>
<dbReference type="InterPro" id="IPR000962">
    <property type="entry name" value="Znf_DskA_TraR"/>
</dbReference>
<keyword evidence="3" id="KW-0862">Zinc</keyword>
<keyword evidence="5" id="KW-0175">Coiled coil</keyword>
<reference evidence="7 8" key="1">
    <citation type="journal article" date="2013" name="Int. J. Syst. Evol. Microbiol.">
        <title>Ilumatobacter nonamiense sp. nov. and Ilumatobacter coccineum sp. nov., isolated from seashore sand.</title>
        <authorList>
            <person name="Matsumoto A."/>
            <person name="Kasai H."/>
            <person name="Matsuo Y."/>
            <person name="Shizuri Y."/>
            <person name="Ichikawa N."/>
            <person name="Fujita N."/>
            <person name="Omura S."/>
            <person name="Takahashi Y."/>
        </authorList>
    </citation>
    <scope>NUCLEOTIDE SEQUENCE [LARGE SCALE GENOMIC DNA]</scope>
    <source>
        <strain evidence="8">NBRC 103263 / KCTC 29153 / YM16-304</strain>
    </source>
</reference>
<dbReference type="Pfam" id="PF01258">
    <property type="entry name" value="zf-dskA_traR"/>
    <property type="match status" value="1"/>
</dbReference>
<evidence type="ECO:0000313" key="8">
    <source>
        <dbReference type="Proteomes" id="UP000011863"/>
    </source>
</evidence>
<keyword evidence="1" id="KW-0479">Metal-binding</keyword>
<accession>A0A6C7EAL6</accession>
<keyword evidence="2" id="KW-0863">Zinc-finger</keyword>
<dbReference type="Gene3D" id="1.20.120.910">
    <property type="entry name" value="DksA, coiled-coil domain"/>
    <property type="match status" value="1"/>
</dbReference>